<dbReference type="PROSITE" id="PS50151">
    <property type="entry name" value="UVR"/>
    <property type="match status" value="1"/>
</dbReference>
<dbReference type="CDD" id="cd10434">
    <property type="entry name" value="GIY-YIG_UvrC_Cho"/>
    <property type="match status" value="1"/>
</dbReference>
<dbReference type="InterPro" id="IPR035901">
    <property type="entry name" value="GIY-YIG_endonuc_sf"/>
</dbReference>
<dbReference type="GO" id="GO:0009380">
    <property type="term" value="C:excinuclease repair complex"/>
    <property type="evidence" value="ECO:0007669"/>
    <property type="project" value="TreeGrafter"/>
</dbReference>
<reference evidence="4 5" key="1">
    <citation type="journal article" date="2016" name="Nat. Commun.">
        <title>Thousands of microbial genomes shed light on interconnected biogeochemical processes in an aquifer system.</title>
        <authorList>
            <person name="Anantharaman K."/>
            <person name="Brown C.T."/>
            <person name="Hug L.A."/>
            <person name="Sharon I."/>
            <person name="Castelle C.J."/>
            <person name="Probst A.J."/>
            <person name="Thomas B.C."/>
            <person name="Singh A."/>
            <person name="Wilkins M.J."/>
            <person name="Karaoz U."/>
            <person name="Brodie E.L."/>
            <person name="Williams K.H."/>
            <person name="Hubbard S.S."/>
            <person name="Banfield J.F."/>
        </authorList>
    </citation>
    <scope>NUCLEOTIDE SEQUENCE [LARGE SCALE GENOMIC DNA]</scope>
</reference>
<evidence type="ECO:0000259" key="3">
    <source>
        <dbReference type="PROSITE" id="PS50165"/>
    </source>
</evidence>
<evidence type="ECO:0000313" key="4">
    <source>
        <dbReference type="EMBL" id="OHB04391.1"/>
    </source>
</evidence>
<sequence>MTSQDFKKQKLPDSPGIYFFKTGKDVLYVGKATSIRERVKSYFSKDLIDTRGPLLVKMLHEADTIYFEHTDSVLEALILETNYIKKLQPFYNSISKDDKSYNYVVITKEKFPVISTIRGHELQLKSPSAQAGKSLKLKASFGPFPHGAQLKEALKIVRRIFPYRDAKCKPESGKPCFNFQIGLCPGVCIGEMNAKDYQKMIRNIILFFQGKKSMIIKNLEKEMKILAKSREFEKANFVKRQIFALNHIQDVALLKNHKLVSESQKHFRIEAFDIAHLSGKDTVGVMVVIEDGELNKNEYRKFKVRGVRGEIGIDDTRNLREILSRRFAHNEWRMPDMIVVDGGVAQKTLAKKILDGLEQNIGVVSVIKDEKHRPRKLLGGKKDINIHKREILLANSEAHRFAISYHKNLRNRMFRGLK</sequence>
<proteinExistence type="predicted"/>
<dbReference type="Pfam" id="PF01541">
    <property type="entry name" value="GIY-YIG"/>
    <property type="match status" value="1"/>
</dbReference>
<evidence type="ECO:0000259" key="1">
    <source>
        <dbReference type="PROSITE" id="PS50151"/>
    </source>
</evidence>
<dbReference type="InterPro" id="IPR001162">
    <property type="entry name" value="UvrC_RNase_H_dom"/>
</dbReference>
<organism evidence="4 5">
    <name type="scientific">Candidatus Zambryskibacteria bacterium RIFCSPLOWO2_01_FULL_43_17</name>
    <dbReference type="NCBI Taxonomy" id="1802760"/>
    <lineage>
        <taxon>Bacteria</taxon>
        <taxon>Candidatus Zambryskiibacteriota</taxon>
    </lineage>
</organism>
<gene>
    <name evidence="4" type="ORF">A2920_02100</name>
</gene>
<dbReference type="Proteomes" id="UP000179283">
    <property type="component" value="Unassembled WGS sequence"/>
</dbReference>
<dbReference type="Gene3D" id="3.40.1440.10">
    <property type="entry name" value="GIY-YIG endonuclease"/>
    <property type="match status" value="1"/>
</dbReference>
<dbReference type="SUPFAM" id="SSF82771">
    <property type="entry name" value="GIY-YIG endonuclease"/>
    <property type="match status" value="1"/>
</dbReference>
<dbReference type="InterPro" id="IPR000305">
    <property type="entry name" value="GIY-YIG_endonuc"/>
</dbReference>
<dbReference type="SUPFAM" id="SSF46600">
    <property type="entry name" value="C-terminal UvrC-binding domain of UvrB"/>
    <property type="match status" value="1"/>
</dbReference>
<evidence type="ECO:0008006" key="6">
    <source>
        <dbReference type="Google" id="ProtNLM"/>
    </source>
</evidence>
<dbReference type="PROSITE" id="PS50164">
    <property type="entry name" value="GIY_YIG"/>
    <property type="match status" value="1"/>
</dbReference>
<dbReference type="GO" id="GO:0006289">
    <property type="term" value="P:nucleotide-excision repair"/>
    <property type="evidence" value="ECO:0007669"/>
    <property type="project" value="InterPro"/>
</dbReference>
<dbReference type="Gene3D" id="3.30.420.340">
    <property type="entry name" value="UvrC, RNAse H endonuclease domain"/>
    <property type="match status" value="1"/>
</dbReference>
<dbReference type="EMBL" id="MHWD01000009">
    <property type="protein sequence ID" value="OHB04391.1"/>
    <property type="molecule type" value="Genomic_DNA"/>
</dbReference>
<dbReference type="Pfam" id="PF08459">
    <property type="entry name" value="UvrC_RNaseH_dom"/>
    <property type="match status" value="1"/>
</dbReference>
<dbReference type="InterPro" id="IPR050066">
    <property type="entry name" value="UvrABC_protein_C"/>
</dbReference>
<dbReference type="PROSITE" id="PS50165">
    <property type="entry name" value="UVRC"/>
    <property type="match status" value="1"/>
</dbReference>
<dbReference type="PANTHER" id="PTHR30562">
    <property type="entry name" value="UVRC/OXIDOREDUCTASE"/>
    <property type="match status" value="1"/>
</dbReference>
<dbReference type="SMART" id="SM00465">
    <property type="entry name" value="GIYc"/>
    <property type="match status" value="1"/>
</dbReference>
<dbReference type="InterPro" id="IPR001943">
    <property type="entry name" value="UVR_dom"/>
</dbReference>
<feature type="domain" description="UvrC family homology region profile" evidence="3">
    <location>
        <begin position="209"/>
        <end position="354"/>
    </location>
</feature>
<dbReference type="InterPro" id="IPR047296">
    <property type="entry name" value="GIY-YIG_UvrC_Cho"/>
</dbReference>
<feature type="domain" description="GIY-YIG" evidence="2">
    <location>
        <begin position="13"/>
        <end position="93"/>
    </location>
</feature>
<dbReference type="PANTHER" id="PTHR30562:SF1">
    <property type="entry name" value="UVRABC SYSTEM PROTEIN C"/>
    <property type="match status" value="1"/>
</dbReference>
<evidence type="ECO:0000259" key="2">
    <source>
        <dbReference type="PROSITE" id="PS50164"/>
    </source>
</evidence>
<dbReference type="InterPro" id="IPR038476">
    <property type="entry name" value="UvrC_RNase_H_dom_sf"/>
</dbReference>
<protein>
    <recommendedName>
        <fullName evidence="6">Excinuclease ABC subunit C</fullName>
    </recommendedName>
</protein>
<comment type="caution">
    <text evidence="4">The sequence shown here is derived from an EMBL/GenBank/DDBJ whole genome shotgun (WGS) entry which is preliminary data.</text>
</comment>
<accession>A0A1G2U4I2</accession>
<dbReference type="InterPro" id="IPR036876">
    <property type="entry name" value="UVR_dom_sf"/>
</dbReference>
<evidence type="ECO:0000313" key="5">
    <source>
        <dbReference type="Proteomes" id="UP000179283"/>
    </source>
</evidence>
<name>A0A1G2U4I2_9BACT</name>
<dbReference type="AlphaFoldDB" id="A0A1G2U4I2"/>
<feature type="domain" description="UVR" evidence="1">
    <location>
        <begin position="213"/>
        <end position="248"/>
    </location>
</feature>
<dbReference type="GO" id="GO:0009381">
    <property type="term" value="F:excinuclease ABC activity"/>
    <property type="evidence" value="ECO:0007669"/>
    <property type="project" value="InterPro"/>
</dbReference>